<dbReference type="Proteomes" id="UP000253204">
    <property type="component" value="Unassembled WGS sequence"/>
</dbReference>
<dbReference type="OrthoDB" id="5294764at2"/>
<dbReference type="EMBL" id="QPIJ01000042">
    <property type="protein sequence ID" value="RCV88121.1"/>
    <property type="molecule type" value="Genomic_DNA"/>
</dbReference>
<name>A0A368TU43_9GAMM</name>
<protein>
    <submittedName>
        <fullName evidence="1">DUF393 domain-containing protein</fullName>
    </submittedName>
</protein>
<dbReference type="InterPro" id="IPR007263">
    <property type="entry name" value="DCC1-like"/>
</dbReference>
<dbReference type="AlphaFoldDB" id="A0A368TU43"/>
<evidence type="ECO:0000313" key="2">
    <source>
        <dbReference type="Proteomes" id="UP000253204"/>
    </source>
</evidence>
<dbReference type="RefSeq" id="WP_114487770.1">
    <property type="nucleotide sequence ID" value="NZ_CBCSHM010000018.1"/>
</dbReference>
<organism evidence="1 2">
    <name type="scientific">Vreelandella rituensis</name>
    <dbReference type="NCBI Taxonomy" id="2282306"/>
    <lineage>
        <taxon>Bacteria</taxon>
        <taxon>Pseudomonadati</taxon>
        <taxon>Pseudomonadota</taxon>
        <taxon>Gammaproteobacteria</taxon>
        <taxon>Oceanospirillales</taxon>
        <taxon>Halomonadaceae</taxon>
        <taxon>Vreelandella</taxon>
    </lineage>
</organism>
<keyword evidence="2" id="KW-1185">Reference proteome</keyword>
<accession>A0A368TU43</accession>
<sequence length="124" mass="14404">MTQPTTLYVYYDAKCPGCRRDRQRYERLAGSQAKGIEWVDVTDNATLLRERGVDPQEALLSLHVEDEQGRIYNGLDTYILLMNRAPRLKPLAWLIGLPGIKPMLSGFYQRWVKRRLARQGRLPE</sequence>
<comment type="caution">
    <text evidence="1">The sequence shown here is derived from an EMBL/GenBank/DDBJ whole genome shotgun (WGS) entry which is preliminary data.</text>
</comment>
<dbReference type="Pfam" id="PF04134">
    <property type="entry name" value="DCC1-like"/>
    <property type="match status" value="1"/>
</dbReference>
<reference evidence="1 2" key="1">
    <citation type="submission" date="2018-07" db="EMBL/GenBank/DDBJ databases">
        <title>Halomonas rutogse sp. nov., isolated from Lake TangqianCo on Tibetan Plateau.</title>
        <authorList>
            <person name="Lu H."/>
            <person name="Xing P."/>
            <person name="Wu Q."/>
        </authorList>
    </citation>
    <scope>NUCLEOTIDE SEQUENCE [LARGE SCALE GENOMIC DNA]</scope>
    <source>
        <strain evidence="1 2">TQ8S</strain>
    </source>
</reference>
<proteinExistence type="predicted"/>
<dbReference type="GO" id="GO:0015035">
    <property type="term" value="F:protein-disulfide reductase activity"/>
    <property type="evidence" value="ECO:0007669"/>
    <property type="project" value="InterPro"/>
</dbReference>
<evidence type="ECO:0000313" key="1">
    <source>
        <dbReference type="EMBL" id="RCV88121.1"/>
    </source>
</evidence>
<gene>
    <name evidence="1" type="ORF">DU506_15310</name>
</gene>